<evidence type="ECO:0000256" key="1">
    <source>
        <dbReference type="SAM" id="MobiDB-lite"/>
    </source>
</evidence>
<dbReference type="KEGG" id="clec:106672019"/>
<dbReference type="GO" id="GO:0003924">
    <property type="term" value="F:GTPase activity"/>
    <property type="evidence" value="ECO:0007669"/>
    <property type="project" value="InterPro"/>
</dbReference>
<reference evidence="2" key="1">
    <citation type="submission" date="2022-01" db="UniProtKB">
        <authorList>
            <consortium name="EnsemblMetazoa"/>
        </authorList>
    </citation>
    <scope>IDENTIFICATION</scope>
</reference>
<proteinExistence type="predicted"/>
<dbReference type="Gene3D" id="3.40.50.300">
    <property type="entry name" value="P-loop containing nucleotide triphosphate hydrolases"/>
    <property type="match status" value="1"/>
</dbReference>
<dbReference type="Pfam" id="PF00071">
    <property type="entry name" value="Ras"/>
    <property type="match status" value="1"/>
</dbReference>
<dbReference type="OMA" id="FNMKILI"/>
<dbReference type="EnsemblMetazoa" id="XM_024230190.1">
    <property type="protein sequence ID" value="XP_024085958.1"/>
    <property type="gene ID" value="LOC106672019"/>
</dbReference>
<dbReference type="SMART" id="SM00175">
    <property type="entry name" value="RAB"/>
    <property type="match status" value="1"/>
</dbReference>
<dbReference type="Proteomes" id="UP000494040">
    <property type="component" value="Unassembled WGS sequence"/>
</dbReference>
<evidence type="ECO:0000313" key="2">
    <source>
        <dbReference type="EnsemblMetazoa" id="XP_024085957.1"/>
    </source>
</evidence>
<dbReference type="GO" id="GO:0005829">
    <property type="term" value="C:cytosol"/>
    <property type="evidence" value="ECO:0007669"/>
    <property type="project" value="TreeGrafter"/>
</dbReference>
<accession>A0A8I6SPS1</accession>
<dbReference type="SUPFAM" id="SSF52540">
    <property type="entry name" value="P-loop containing nucleoside triphosphate hydrolases"/>
    <property type="match status" value="1"/>
</dbReference>
<dbReference type="InterPro" id="IPR001806">
    <property type="entry name" value="Small_GTPase"/>
</dbReference>
<dbReference type="PRINTS" id="PR00449">
    <property type="entry name" value="RASTRNSFRMNG"/>
</dbReference>
<feature type="region of interest" description="Disordered" evidence="1">
    <location>
        <begin position="370"/>
        <end position="426"/>
    </location>
</feature>
<sequence>MFSALKKLAGPKIESAPPLNNANSHQTMSQNLQRKFAKGVHYNMKIIIKGDRSTGKTCLFHRLQGKKFLEEYIPTEEIQVASIQWNYKTTDDVVKVEVWDIVDKGKKRTNQKIEGLKLKECDTPALDAEFIDVYKGTHGVILVLDITKVWTFNYVQKEIVKIPTDIPVLILGNHCDMSHHRTLNPEDVPYFIETLHRPKGAAQIRYTEASMSNGFGLKYIHKFFCLPFLQLQKETLLCQLEINSRELNLTVEELDIYQHGPDADYNLFLESLSKRRRQAADSSGVNLSQSCANLNTTLAHVPSIILGQGMPIDRSTSMHEMKSNSQTYNKPSTRSPDHTLNVVSQVVTSVEEFIPDGGLLDKSFLEEIPTQRSPKVQEPVFDTDSDGDVGENPLVAGYQDDVDPDDNPTSNSLYKQTSENKVDGSEKVNAWLGRINISGGRESPEGGEDSACADSSFAVKLKAEGKKKSKKKGNKYKDENSKAEKKKKRKKSSQENANDLELFLSSRDASYEAI</sequence>
<protein>
    <recommendedName>
        <fullName evidence="4">Rab-like protein 6</fullName>
    </recommendedName>
</protein>
<feature type="region of interest" description="Disordered" evidence="1">
    <location>
        <begin position="463"/>
        <end position="514"/>
    </location>
</feature>
<evidence type="ECO:0008006" key="4">
    <source>
        <dbReference type="Google" id="ProtNLM"/>
    </source>
</evidence>
<dbReference type="RefSeq" id="XP_024085958.1">
    <property type="nucleotide sequence ID" value="XM_024230190.1"/>
</dbReference>
<dbReference type="SMART" id="SM00174">
    <property type="entry name" value="RHO"/>
    <property type="match status" value="1"/>
</dbReference>
<dbReference type="GO" id="GO:0005525">
    <property type="term" value="F:GTP binding"/>
    <property type="evidence" value="ECO:0007669"/>
    <property type="project" value="InterPro"/>
</dbReference>
<name>A0A8I6SPS1_CIMLE</name>
<dbReference type="GO" id="GO:0005634">
    <property type="term" value="C:nucleus"/>
    <property type="evidence" value="ECO:0007669"/>
    <property type="project" value="TreeGrafter"/>
</dbReference>
<dbReference type="PANTHER" id="PTHR14932">
    <property type="entry name" value="RAS GTPASE-RELATED"/>
    <property type="match status" value="1"/>
</dbReference>
<dbReference type="EnsemblMetazoa" id="XM_024230189.1">
    <property type="protein sequence ID" value="XP_024085957.1"/>
    <property type="gene ID" value="LOC106672019"/>
</dbReference>
<dbReference type="RefSeq" id="XP_024085956.1">
    <property type="nucleotide sequence ID" value="XM_024230188.1"/>
</dbReference>
<dbReference type="AlphaFoldDB" id="A0A8I6SPS1"/>
<dbReference type="InterPro" id="IPR040385">
    <property type="entry name" value="RABL6"/>
</dbReference>
<dbReference type="GeneID" id="106672019"/>
<dbReference type="OrthoDB" id="207081at2759"/>
<dbReference type="EnsemblMetazoa" id="XM_024230188.1">
    <property type="protein sequence ID" value="XP_024085956.1"/>
    <property type="gene ID" value="LOC106672019"/>
</dbReference>
<feature type="compositionally biased region" description="Polar residues" evidence="1">
    <location>
        <begin position="323"/>
        <end position="334"/>
    </location>
</feature>
<feature type="region of interest" description="Disordered" evidence="1">
    <location>
        <begin position="314"/>
        <end position="337"/>
    </location>
</feature>
<keyword evidence="3" id="KW-1185">Reference proteome</keyword>
<evidence type="ECO:0000313" key="3">
    <source>
        <dbReference type="Proteomes" id="UP000494040"/>
    </source>
</evidence>
<dbReference type="InterPro" id="IPR027417">
    <property type="entry name" value="P-loop_NTPase"/>
</dbReference>
<dbReference type="PROSITE" id="PS51419">
    <property type="entry name" value="RAB"/>
    <property type="match status" value="1"/>
</dbReference>
<organism evidence="2 3">
    <name type="scientific">Cimex lectularius</name>
    <name type="common">Bed bug</name>
    <name type="synonym">Acanthia lectularia</name>
    <dbReference type="NCBI Taxonomy" id="79782"/>
    <lineage>
        <taxon>Eukaryota</taxon>
        <taxon>Metazoa</taxon>
        <taxon>Ecdysozoa</taxon>
        <taxon>Arthropoda</taxon>
        <taxon>Hexapoda</taxon>
        <taxon>Insecta</taxon>
        <taxon>Pterygota</taxon>
        <taxon>Neoptera</taxon>
        <taxon>Paraneoptera</taxon>
        <taxon>Hemiptera</taxon>
        <taxon>Heteroptera</taxon>
        <taxon>Panheteroptera</taxon>
        <taxon>Cimicomorpha</taxon>
        <taxon>Cimicidae</taxon>
        <taxon>Cimex</taxon>
    </lineage>
</organism>
<dbReference type="PANTHER" id="PTHR14932:SF1">
    <property type="entry name" value="RAB-LIKE PROTEIN 6"/>
    <property type="match status" value="1"/>
</dbReference>
<feature type="compositionally biased region" description="Polar residues" evidence="1">
    <location>
        <begin position="407"/>
        <end position="417"/>
    </location>
</feature>
<dbReference type="RefSeq" id="XP_024085957.1">
    <property type="nucleotide sequence ID" value="XM_024230189.1"/>
</dbReference>